<keyword evidence="2" id="KW-0238">DNA-binding</keyword>
<dbReference type="OrthoDB" id="9792527at2"/>
<gene>
    <name evidence="5" type="ORF">SLUN_34415</name>
</gene>
<dbReference type="Gene3D" id="1.10.10.10">
    <property type="entry name" value="Winged helix-like DNA-binding domain superfamily/Winged helix DNA-binding domain"/>
    <property type="match status" value="1"/>
</dbReference>
<proteinExistence type="predicted"/>
<evidence type="ECO:0000256" key="3">
    <source>
        <dbReference type="ARBA" id="ARBA00023163"/>
    </source>
</evidence>
<dbReference type="GeneID" id="55660348"/>
<name>A0A2R4TBP5_9ACTN</name>
<dbReference type="InterPro" id="IPR036388">
    <property type="entry name" value="WH-like_DNA-bd_sf"/>
</dbReference>
<evidence type="ECO:0000313" key="6">
    <source>
        <dbReference type="Proteomes" id="UP000244201"/>
    </source>
</evidence>
<dbReference type="InterPro" id="IPR036390">
    <property type="entry name" value="WH_DNA-bd_sf"/>
</dbReference>
<sequence>MKARTTRDGTLPALPLDSRGRPCSVAASLQAVGEKWALLAVREISFGNHRFGAIARNTGAPRDVLTVRLRHLETIGVLVRRQYSEHPPRFEYHLTEAGRDLLVVLTTLRAWGDRWLVDEPPAVFTHSCGEELDMVHSCRHCGREVVSDDLRLRVSSPGWDAHGPV</sequence>
<dbReference type="AlphaFoldDB" id="A0A2R4TBP5"/>
<keyword evidence="1" id="KW-0805">Transcription regulation</keyword>
<dbReference type="InterPro" id="IPR002577">
    <property type="entry name" value="HTH_HxlR"/>
</dbReference>
<dbReference type="SUPFAM" id="SSF46785">
    <property type="entry name" value="Winged helix' DNA-binding domain"/>
    <property type="match status" value="1"/>
</dbReference>
<dbReference type="Pfam" id="PF01638">
    <property type="entry name" value="HxlR"/>
    <property type="match status" value="1"/>
</dbReference>
<dbReference type="KEGG" id="slk:SLUN_34415"/>
<dbReference type="GO" id="GO:0003677">
    <property type="term" value="F:DNA binding"/>
    <property type="evidence" value="ECO:0007669"/>
    <property type="project" value="UniProtKB-KW"/>
</dbReference>
<reference evidence="5 6" key="1">
    <citation type="submission" date="2018-01" db="EMBL/GenBank/DDBJ databases">
        <title>Complete genome sequence of Streptomyces lunaelactis MM109T, a Ferroverdin A producer isolated from cave moonmilk deposits.</title>
        <authorList>
            <person name="Naome A."/>
            <person name="Martinet L."/>
            <person name="Maciejewska M."/>
            <person name="Anderssen S."/>
            <person name="Adam D."/>
            <person name="Tenconi E."/>
            <person name="Deflandre B."/>
            <person name="Arguelles-Arias A."/>
            <person name="Calusinska M."/>
            <person name="Copieters W."/>
            <person name="Karim L."/>
            <person name="Hanikenne M."/>
            <person name="Baurain D."/>
            <person name="van Wezel G."/>
            <person name="Smargiasso N."/>
            <person name="de Pauw E."/>
            <person name="Delfosse P."/>
            <person name="Rigali S."/>
        </authorList>
    </citation>
    <scope>NUCLEOTIDE SEQUENCE [LARGE SCALE GENOMIC DNA]</scope>
    <source>
        <strain evidence="5 6">MM109</strain>
    </source>
</reference>
<accession>A0A2R4TBP5</accession>
<evidence type="ECO:0000313" key="5">
    <source>
        <dbReference type="EMBL" id="AVZ76549.1"/>
    </source>
</evidence>
<evidence type="ECO:0000256" key="2">
    <source>
        <dbReference type="ARBA" id="ARBA00023125"/>
    </source>
</evidence>
<dbReference type="PANTHER" id="PTHR33204:SF18">
    <property type="entry name" value="TRANSCRIPTIONAL REGULATORY PROTEIN"/>
    <property type="match status" value="1"/>
</dbReference>
<dbReference type="PANTHER" id="PTHR33204">
    <property type="entry name" value="TRANSCRIPTIONAL REGULATOR, MARR FAMILY"/>
    <property type="match status" value="1"/>
</dbReference>
<protein>
    <submittedName>
        <fullName evidence="5">Transcriptional regulator</fullName>
    </submittedName>
</protein>
<organism evidence="5 6">
    <name type="scientific">Streptomyces lunaelactis</name>
    <dbReference type="NCBI Taxonomy" id="1535768"/>
    <lineage>
        <taxon>Bacteria</taxon>
        <taxon>Bacillati</taxon>
        <taxon>Actinomycetota</taxon>
        <taxon>Actinomycetes</taxon>
        <taxon>Kitasatosporales</taxon>
        <taxon>Streptomycetaceae</taxon>
        <taxon>Streptomyces</taxon>
    </lineage>
</organism>
<keyword evidence="3" id="KW-0804">Transcription</keyword>
<evidence type="ECO:0000256" key="1">
    <source>
        <dbReference type="ARBA" id="ARBA00023015"/>
    </source>
</evidence>
<keyword evidence="6" id="KW-1185">Reference proteome</keyword>
<feature type="domain" description="HTH hxlR-type" evidence="4">
    <location>
        <begin position="23"/>
        <end position="120"/>
    </location>
</feature>
<dbReference type="EMBL" id="CP026304">
    <property type="protein sequence ID" value="AVZ76549.1"/>
    <property type="molecule type" value="Genomic_DNA"/>
</dbReference>
<evidence type="ECO:0000259" key="4">
    <source>
        <dbReference type="PROSITE" id="PS51118"/>
    </source>
</evidence>
<dbReference type="PROSITE" id="PS51118">
    <property type="entry name" value="HTH_HXLR"/>
    <property type="match status" value="1"/>
</dbReference>
<dbReference type="Proteomes" id="UP000244201">
    <property type="component" value="Chromosome"/>
</dbReference>
<dbReference type="RefSeq" id="WP_108153837.1">
    <property type="nucleotide sequence ID" value="NZ_CP026304.1"/>
</dbReference>